<evidence type="ECO:0000313" key="3">
    <source>
        <dbReference type="Proteomes" id="UP001194579"/>
    </source>
</evidence>
<comment type="caution">
    <text evidence="2">The sequence shown here is derived from an EMBL/GenBank/DDBJ whole genome shotgun (WGS) entry which is preliminary data.</text>
</comment>
<evidence type="ECO:0000256" key="1">
    <source>
        <dbReference type="SAM" id="Coils"/>
    </source>
</evidence>
<accession>A0ABS0RY22</accession>
<proteinExistence type="predicted"/>
<name>A0ABS0RY22_PECPM</name>
<organism evidence="2 3">
    <name type="scientific">Pectobacterium parmentieri</name>
    <dbReference type="NCBI Taxonomy" id="1905730"/>
    <lineage>
        <taxon>Bacteria</taxon>
        <taxon>Pseudomonadati</taxon>
        <taxon>Pseudomonadota</taxon>
        <taxon>Gammaproteobacteria</taxon>
        <taxon>Enterobacterales</taxon>
        <taxon>Pectobacteriaceae</taxon>
        <taxon>Pectobacterium</taxon>
    </lineage>
</organism>
<evidence type="ECO:0000313" key="2">
    <source>
        <dbReference type="EMBL" id="MBI0554524.1"/>
    </source>
</evidence>
<keyword evidence="1" id="KW-0175">Coiled coil</keyword>
<dbReference type="Proteomes" id="UP001194579">
    <property type="component" value="Unassembled WGS sequence"/>
</dbReference>
<dbReference type="EMBL" id="WABS01000013">
    <property type="protein sequence ID" value="MBI0554524.1"/>
    <property type="molecule type" value="Genomic_DNA"/>
</dbReference>
<protein>
    <recommendedName>
        <fullName evidence="4">Phage protein</fullName>
    </recommendedName>
</protein>
<gene>
    <name evidence="2" type="ORF">F6Q06_08475</name>
</gene>
<reference evidence="3" key="1">
    <citation type="submission" date="2023-07" db="EMBL/GenBank/DDBJ databases">
        <title>Identification of Pectobacterium versatile causing blackleg of potato from New York State with a whole genome sequencing approach.</title>
        <authorList>
            <person name="Ma X."/>
            <person name="Swingle B."/>
        </authorList>
    </citation>
    <scope>NUCLEOTIDE SEQUENCE [LARGE SCALE GENOMIC DNA]</scope>
    <source>
        <strain evidence="3">NY1588A</strain>
    </source>
</reference>
<keyword evidence="3" id="KW-1185">Reference proteome</keyword>
<sequence length="276" mass="30463">MTTLSTTQLIEAMRTVAIAADTEQGREKLNAIANRMEMLVAANAGMDLQLNSIRAALNIPVNTSVQAGVFAETSRLNDEVLSLRSELSESVALANKLRRTAKEHQEENQQLRTKLEIYDRAAREPAEYKVVDPFGEITLRREKCEAEMYRELKGWNVTDLYTVPPLAVVPDEVTEFTKPNSSYEWRKGYNACIAAMLQHGNPVWSGIDWAKGCGPAPVIPEDWALVPVTADSEMMAAAIACGVTRGMDGALYVKYDDIYTAMVAAAPKFDRKDGDA</sequence>
<evidence type="ECO:0008006" key="4">
    <source>
        <dbReference type="Google" id="ProtNLM"/>
    </source>
</evidence>
<dbReference type="RefSeq" id="WP_198339392.1">
    <property type="nucleotide sequence ID" value="NZ_JBBBPJ010000005.1"/>
</dbReference>
<feature type="coiled-coil region" evidence="1">
    <location>
        <begin position="87"/>
        <end position="121"/>
    </location>
</feature>